<sequence>MEEDFAVDNTTKLKAYTWCQEYLGGVWTQIDLEDFHIRDLSLGKSTNKHYICSLPPHRSPIFGEPRTTLLRLFKHPVLANKRAKCTTEPGEVLLRVYGEIFFEGETPLLDTVIFSLLSERRQAPKLYGVFSEGRLEEFIPSRALRTDELSNPELSRIIAGKLAGFHQLQLPLCKTPRWLDQVLDKWFNKALGLTFEDDSNQQFMKQIMAFDLDEERIFIKRLLSQTKSPVVFGHNDCQEGNILLTSGENTDEKNLILIDYEYSSYNFREFDLANHFVEWSMNYCIKDAPYFSLKPEDFPSREQQLIFIRAYLAANREMGVYQPGCHGDSADEEEAILREVKRFCPVSHFVWALWSIVQAKISHTTFGYMEYAVARFKEYFRHKALIPLDMLPSTADQRNHGTTDESASTQPIDQRRAIVT</sequence>
<reference evidence="5" key="2">
    <citation type="submission" date="2021-01" db="UniProtKB">
        <authorList>
            <consortium name="EnsemblMetazoa"/>
        </authorList>
    </citation>
    <scope>IDENTIFICATION</scope>
</reference>
<name>A0A7M7P538_STRPU</name>
<dbReference type="EnsemblMetazoa" id="XM_030989482">
    <property type="protein sequence ID" value="XP_030845342"/>
    <property type="gene ID" value="LOC763248"/>
</dbReference>
<dbReference type="GeneID" id="763248"/>
<dbReference type="PANTHER" id="PTHR22603">
    <property type="entry name" value="CHOLINE/ETHANOALAMINE KINASE"/>
    <property type="match status" value="1"/>
</dbReference>
<dbReference type="KEGG" id="spu:763248"/>
<organism evidence="5 6">
    <name type="scientific">Strongylocentrotus purpuratus</name>
    <name type="common">Purple sea urchin</name>
    <dbReference type="NCBI Taxonomy" id="7668"/>
    <lineage>
        <taxon>Eukaryota</taxon>
        <taxon>Metazoa</taxon>
        <taxon>Echinodermata</taxon>
        <taxon>Eleutherozoa</taxon>
        <taxon>Echinozoa</taxon>
        <taxon>Echinoidea</taxon>
        <taxon>Euechinoidea</taxon>
        <taxon>Echinacea</taxon>
        <taxon>Camarodonta</taxon>
        <taxon>Echinidea</taxon>
        <taxon>Strongylocentrotidae</taxon>
        <taxon>Strongylocentrotus</taxon>
    </lineage>
</organism>
<feature type="region of interest" description="Disordered" evidence="4">
    <location>
        <begin position="396"/>
        <end position="420"/>
    </location>
</feature>
<dbReference type="GO" id="GO:0006657">
    <property type="term" value="P:CDP-choline pathway"/>
    <property type="evidence" value="ECO:0000318"/>
    <property type="project" value="GO_Central"/>
</dbReference>
<keyword evidence="1" id="KW-0444">Lipid biosynthesis</keyword>
<proteinExistence type="inferred from homology"/>
<dbReference type="Proteomes" id="UP000007110">
    <property type="component" value="Unassembled WGS sequence"/>
</dbReference>
<dbReference type="GO" id="GO:0006646">
    <property type="term" value="P:phosphatidylethanolamine biosynthetic process"/>
    <property type="evidence" value="ECO:0000318"/>
    <property type="project" value="GO_Central"/>
</dbReference>
<evidence type="ECO:0000256" key="3">
    <source>
        <dbReference type="ARBA" id="ARBA00038211"/>
    </source>
</evidence>
<keyword evidence="1" id="KW-0443">Lipid metabolism</keyword>
<keyword evidence="2" id="KW-1208">Phospholipid metabolism</keyword>
<dbReference type="GO" id="GO:0004103">
    <property type="term" value="F:choline kinase activity"/>
    <property type="evidence" value="ECO:0000318"/>
    <property type="project" value="GO_Central"/>
</dbReference>
<dbReference type="OrthoDB" id="10267235at2759"/>
<comment type="similarity">
    <text evidence="3">Belongs to the choline/ethanolamine kinase family.</text>
</comment>
<dbReference type="CDD" id="cd05156">
    <property type="entry name" value="ChoK_euk"/>
    <property type="match status" value="1"/>
</dbReference>
<evidence type="ECO:0000256" key="2">
    <source>
        <dbReference type="ARBA" id="ARBA00023264"/>
    </source>
</evidence>
<evidence type="ECO:0000313" key="5">
    <source>
        <dbReference type="EnsemblMetazoa" id="XP_030845342"/>
    </source>
</evidence>
<dbReference type="FunCoup" id="A0A7M7P538">
    <property type="interactions" value="232"/>
</dbReference>
<evidence type="ECO:0000313" key="6">
    <source>
        <dbReference type="Proteomes" id="UP000007110"/>
    </source>
</evidence>
<accession>A0A7M7P538</accession>
<evidence type="ECO:0000256" key="4">
    <source>
        <dbReference type="SAM" id="MobiDB-lite"/>
    </source>
</evidence>
<dbReference type="GO" id="GO:0004305">
    <property type="term" value="F:ethanolamine kinase activity"/>
    <property type="evidence" value="ECO:0000318"/>
    <property type="project" value="GO_Central"/>
</dbReference>
<dbReference type="SUPFAM" id="SSF56112">
    <property type="entry name" value="Protein kinase-like (PK-like)"/>
    <property type="match status" value="1"/>
</dbReference>
<evidence type="ECO:0008006" key="7">
    <source>
        <dbReference type="Google" id="ProtNLM"/>
    </source>
</evidence>
<keyword evidence="1" id="KW-0594">Phospholipid biosynthesis</keyword>
<evidence type="ECO:0000256" key="1">
    <source>
        <dbReference type="ARBA" id="ARBA00023209"/>
    </source>
</evidence>
<dbReference type="InParanoid" id="A0A7M7P538"/>
<dbReference type="InterPro" id="IPR011009">
    <property type="entry name" value="Kinase-like_dom_sf"/>
</dbReference>
<dbReference type="OMA" id="IETSIDY"/>
<reference evidence="6" key="1">
    <citation type="submission" date="2015-02" db="EMBL/GenBank/DDBJ databases">
        <title>Genome sequencing for Strongylocentrotus purpuratus.</title>
        <authorList>
            <person name="Murali S."/>
            <person name="Liu Y."/>
            <person name="Vee V."/>
            <person name="English A."/>
            <person name="Wang M."/>
            <person name="Skinner E."/>
            <person name="Han Y."/>
            <person name="Muzny D.M."/>
            <person name="Worley K.C."/>
            <person name="Gibbs R.A."/>
        </authorList>
    </citation>
    <scope>NUCLEOTIDE SEQUENCE</scope>
</reference>
<dbReference type="GO" id="GO:0005737">
    <property type="term" value="C:cytoplasm"/>
    <property type="evidence" value="ECO:0000318"/>
    <property type="project" value="GO_Central"/>
</dbReference>
<keyword evidence="6" id="KW-1185">Reference proteome</keyword>
<dbReference type="Pfam" id="PF01633">
    <property type="entry name" value="Choline_kinase"/>
    <property type="match status" value="1"/>
</dbReference>
<dbReference type="Gene3D" id="3.30.200.20">
    <property type="entry name" value="Phosphorylase Kinase, domain 1"/>
    <property type="match status" value="2"/>
</dbReference>
<dbReference type="PANTHER" id="PTHR22603:SF93">
    <property type="entry name" value="RE24176P"/>
    <property type="match status" value="1"/>
</dbReference>
<dbReference type="RefSeq" id="XP_030845342.1">
    <property type="nucleotide sequence ID" value="XM_030989482.1"/>
</dbReference>
<protein>
    <recommendedName>
        <fullName evidence="7">Choline/ethanolamine kinase</fullName>
    </recommendedName>
</protein>
<dbReference type="Gene3D" id="3.90.1200.10">
    <property type="match status" value="1"/>
</dbReference>
<dbReference type="AlphaFoldDB" id="A0A7M7P538"/>